<reference evidence="1 2" key="1">
    <citation type="journal article" date="2025" name="Microbiol. Resour. Announc.">
        <title>Draft genome sequences for Neonectria magnoliae and Neonectria punicea, canker pathogens of Liriodendron tulipifera and Acer saccharum in West Virginia.</title>
        <authorList>
            <person name="Petronek H.M."/>
            <person name="Kasson M.T."/>
            <person name="Metheny A.M."/>
            <person name="Stauder C.M."/>
            <person name="Lovett B."/>
            <person name="Lynch S.C."/>
            <person name="Garnas J.R."/>
            <person name="Kasson L.R."/>
            <person name="Stajich J.E."/>
        </authorList>
    </citation>
    <scope>NUCLEOTIDE SEQUENCE [LARGE SCALE GENOMIC DNA]</scope>
    <source>
        <strain evidence="1 2">NRRL 64651</strain>
    </source>
</reference>
<protein>
    <submittedName>
        <fullName evidence="1">Uncharacterized protein</fullName>
    </submittedName>
</protein>
<comment type="caution">
    <text evidence="1">The sequence shown here is derived from an EMBL/GenBank/DDBJ whole genome shotgun (WGS) entry which is preliminary data.</text>
</comment>
<keyword evidence="2" id="KW-1185">Reference proteome</keyword>
<gene>
    <name evidence="1" type="ORF">QQZ08_003617</name>
</gene>
<dbReference type="Proteomes" id="UP001498421">
    <property type="component" value="Unassembled WGS sequence"/>
</dbReference>
<dbReference type="EMBL" id="JAZAVK010000025">
    <property type="protein sequence ID" value="KAK7429772.1"/>
    <property type="molecule type" value="Genomic_DNA"/>
</dbReference>
<accession>A0ABR1IA37</accession>
<proteinExistence type="predicted"/>
<name>A0ABR1IA37_9HYPO</name>
<evidence type="ECO:0000313" key="2">
    <source>
        <dbReference type="Proteomes" id="UP001498421"/>
    </source>
</evidence>
<organism evidence="1 2">
    <name type="scientific">Neonectria magnoliae</name>
    <dbReference type="NCBI Taxonomy" id="2732573"/>
    <lineage>
        <taxon>Eukaryota</taxon>
        <taxon>Fungi</taxon>
        <taxon>Dikarya</taxon>
        <taxon>Ascomycota</taxon>
        <taxon>Pezizomycotina</taxon>
        <taxon>Sordariomycetes</taxon>
        <taxon>Hypocreomycetidae</taxon>
        <taxon>Hypocreales</taxon>
        <taxon>Nectriaceae</taxon>
        <taxon>Neonectria</taxon>
    </lineage>
</organism>
<evidence type="ECO:0000313" key="1">
    <source>
        <dbReference type="EMBL" id="KAK7429772.1"/>
    </source>
</evidence>
<sequence length="223" mass="25339">MIGCKQGSTFLTPADTVDQDLGRWARLVDTYSACGLTVLGDKLIEHLRNNLNLEYCAGLWRTKMEIQLVWYTSVNGSVDLQQVDLYEPYDIKLLASVVGVDLKRHVEQHRSERMTGYLRMRCCLNPVMLEHGTQSYGLTGLGMERVKRVWADDAELVGSRNLFLVPLIDLQTPYSLQDKWKISSEIRGIIVQAVEGRPGTFTRCGHVFLSGRIREDTRDFDPS</sequence>